<evidence type="ECO:0000313" key="3">
    <source>
        <dbReference type="Proteomes" id="UP000182771"/>
    </source>
</evidence>
<reference evidence="2 3" key="1">
    <citation type="submission" date="2016-10" db="EMBL/GenBank/DDBJ databases">
        <authorList>
            <person name="Varghese N."/>
            <person name="Submissions S."/>
        </authorList>
    </citation>
    <scope>NUCLEOTIDE SEQUENCE [LARGE SCALE GENOMIC DNA]</scope>
    <source>
        <strain evidence="2 3">DSM 11449</strain>
    </source>
</reference>
<keyword evidence="3" id="KW-1185">Reference proteome</keyword>
<dbReference type="PANTHER" id="PTHR33169">
    <property type="entry name" value="PADR-FAMILY TRANSCRIPTIONAL REGULATOR"/>
    <property type="match status" value="1"/>
</dbReference>
<dbReference type="AlphaFoldDB" id="A0A1H2R120"/>
<evidence type="ECO:0000313" key="2">
    <source>
        <dbReference type="EMBL" id="SDW13097.1"/>
    </source>
</evidence>
<dbReference type="InterPro" id="IPR036388">
    <property type="entry name" value="WH-like_DNA-bd_sf"/>
</dbReference>
<dbReference type="Proteomes" id="UP000182771">
    <property type="component" value="Unassembled WGS sequence"/>
</dbReference>
<organism evidence="2 3">
    <name type="scientific">Capnocytophaga granulosa</name>
    <dbReference type="NCBI Taxonomy" id="45242"/>
    <lineage>
        <taxon>Bacteria</taxon>
        <taxon>Pseudomonadati</taxon>
        <taxon>Bacteroidota</taxon>
        <taxon>Flavobacteriia</taxon>
        <taxon>Flavobacteriales</taxon>
        <taxon>Flavobacteriaceae</taxon>
        <taxon>Capnocytophaga</taxon>
    </lineage>
</organism>
<dbReference type="InterPro" id="IPR036390">
    <property type="entry name" value="WH_DNA-bd_sf"/>
</dbReference>
<accession>A0A1H2R120</accession>
<sequence length="127" mass="14599">MHSTEIICNFAGSNQMFMETINLEKIKTQMRKGVLEMCILSIIHKKKEAYASDIMEALKEADMIVVEGTLYPLMTRLKNASLLNYSWRESTEGPPRKYYTLTDKGNTFLNEALASWNELQTTINQLI</sequence>
<dbReference type="PANTHER" id="PTHR33169:SF14">
    <property type="entry name" value="TRANSCRIPTIONAL REGULATOR RV3488"/>
    <property type="match status" value="1"/>
</dbReference>
<dbReference type="SUPFAM" id="SSF46785">
    <property type="entry name" value="Winged helix' DNA-binding domain"/>
    <property type="match status" value="1"/>
</dbReference>
<dbReference type="Pfam" id="PF03551">
    <property type="entry name" value="PadR"/>
    <property type="match status" value="1"/>
</dbReference>
<feature type="domain" description="Transcription regulator PadR N-terminal" evidence="1">
    <location>
        <begin position="39"/>
        <end position="110"/>
    </location>
</feature>
<proteinExistence type="predicted"/>
<gene>
    <name evidence="2" type="ORF">SAMN05444420_101311</name>
</gene>
<evidence type="ECO:0000259" key="1">
    <source>
        <dbReference type="Pfam" id="PF03551"/>
    </source>
</evidence>
<dbReference type="EMBL" id="FNND01000001">
    <property type="protein sequence ID" value="SDW13097.1"/>
    <property type="molecule type" value="Genomic_DNA"/>
</dbReference>
<dbReference type="InterPro" id="IPR052509">
    <property type="entry name" value="Metal_resp_DNA-bind_regulator"/>
</dbReference>
<dbReference type="InterPro" id="IPR005149">
    <property type="entry name" value="Tscrpt_reg_PadR_N"/>
</dbReference>
<name>A0A1H2R120_9FLAO</name>
<comment type="caution">
    <text evidence="2">The sequence shown here is derived from an EMBL/GenBank/DDBJ whole genome shotgun (WGS) entry which is preliminary data.</text>
</comment>
<protein>
    <submittedName>
        <fullName evidence="2">PadR family transcriptional regulator, regulatory protein PadR</fullName>
    </submittedName>
</protein>
<dbReference type="Gene3D" id="1.10.10.10">
    <property type="entry name" value="Winged helix-like DNA-binding domain superfamily/Winged helix DNA-binding domain"/>
    <property type="match status" value="1"/>
</dbReference>